<dbReference type="PANTHER" id="PTHR46438">
    <property type="entry name" value="ALPHA/BETA-HYDROLASES SUPERFAMILY PROTEIN"/>
    <property type="match status" value="1"/>
</dbReference>
<keyword evidence="3" id="KW-1185">Reference proteome</keyword>
<dbReference type="Proteomes" id="UP001165085">
    <property type="component" value="Unassembled WGS sequence"/>
</dbReference>
<name>A0A9W7BR01_9STRA</name>
<dbReference type="InterPro" id="IPR000639">
    <property type="entry name" value="Epox_hydrolase-like"/>
</dbReference>
<feature type="domain" description="AB hydrolase-1" evidence="1">
    <location>
        <begin position="30"/>
        <end position="337"/>
    </location>
</feature>
<dbReference type="AlphaFoldDB" id="A0A9W7BR01"/>
<comment type="caution">
    <text evidence="2">The sequence shown here is derived from an EMBL/GenBank/DDBJ whole genome shotgun (WGS) entry which is preliminary data.</text>
</comment>
<dbReference type="EMBL" id="BRXY01000436">
    <property type="protein sequence ID" value="GMH94881.1"/>
    <property type="molecule type" value="Genomic_DNA"/>
</dbReference>
<dbReference type="GO" id="GO:0003824">
    <property type="term" value="F:catalytic activity"/>
    <property type="evidence" value="ECO:0007669"/>
    <property type="project" value="InterPro"/>
</dbReference>
<accession>A0A9W7BR01</accession>
<dbReference type="Gene3D" id="3.40.50.1820">
    <property type="entry name" value="alpha/beta hydrolase"/>
    <property type="match status" value="2"/>
</dbReference>
<dbReference type="OrthoDB" id="408373at2759"/>
<proteinExistence type="predicted"/>
<reference evidence="3" key="1">
    <citation type="journal article" date="2023" name="Commun. Biol.">
        <title>Genome analysis of Parmales, the sister group of diatoms, reveals the evolutionary specialization of diatoms from phago-mixotrophs to photoautotrophs.</title>
        <authorList>
            <person name="Ban H."/>
            <person name="Sato S."/>
            <person name="Yoshikawa S."/>
            <person name="Yamada K."/>
            <person name="Nakamura Y."/>
            <person name="Ichinomiya M."/>
            <person name="Sato N."/>
            <person name="Blanc-Mathieu R."/>
            <person name="Endo H."/>
            <person name="Kuwata A."/>
            <person name="Ogata H."/>
        </authorList>
    </citation>
    <scope>NUCLEOTIDE SEQUENCE [LARGE SCALE GENOMIC DNA]</scope>
    <source>
        <strain evidence="3">NIES 3701</strain>
    </source>
</reference>
<dbReference type="InterPro" id="IPR029058">
    <property type="entry name" value="AB_hydrolase_fold"/>
</dbReference>
<evidence type="ECO:0000313" key="3">
    <source>
        <dbReference type="Proteomes" id="UP001165085"/>
    </source>
</evidence>
<sequence>MNKFWKWKNQSIRYVHQPPPKDLYPTPLGTVILIHGFGGNCDHWRRNLLPLSSSGLSVYAIDLLGYGYSSKPNPKSLIAKNNASDPSSLNSETSIDFSSFPKKYNGSPTAVSSYDPRIGSTPFTDMEHPLGSAYNFYTWSEQVNDFINEIVPSSSVHLVCNSIGSCVGLQTSISHPSKISSCTILDPSLRLLNVKRQSPFVRPFVRGLQYLLRESDIGSAFFGNVATRKTVKNVLEQAYSDGKQVSEELVDCILDPGLERGAVDVFLDFISYSGGPLPEEQMRIIDVEELDIPVGIGWGKDDPWEPVEDGRAFKRFECVKRFEEFEGVGHCPMDENPGVVNDFIVGFIDGVINEG</sequence>
<gene>
    <name evidence="2" type="ORF">TrST_g7756</name>
</gene>
<evidence type="ECO:0000313" key="2">
    <source>
        <dbReference type="EMBL" id="GMH94881.1"/>
    </source>
</evidence>
<dbReference type="InterPro" id="IPR000073">
    <property type="entry name" value="AB_hydrolase_1"/>
</dbReference>
<evidence type="ECO:0000259" key="1">
    <source>
        <dbReference type="Pfam" id="PF00561"/>
    </source>
</evidence>
<protein>
    <recommendedName>
        <fullName evidence="1">AB hydrolase-1 domain-containing protein</fullName>
    </recommendedName>
</protein>
<organism evidence="2 3">
    <name type="scientific">Triparma strigata</name>
    <dbReference type="NCBI Taxonomy" id="1606541"/>
    <lineage>
        <taxon>Eukaryota</taxon>
        <taxon>Sar</taxon>
        <taxon>Stramenopiles</taxon>
        <taxon>Ochrophyta</taxon>
        <taxon>Bolidophyceae</taxon>
        <taxon>Parmales</taxon>
        <taxon>Triparmaceae</taxon>
        <taxon>Triparma</taxon>
    </lineage>
</organism>
<dbReference type="SUPFAM" id="SSF53474">
    <property type="entry name" value="alpha/beta-Hydrolases"/>
    <property type="match status" value="1"/>
</dbReference>
<dbReference type="Pfam" id="PF00561">
    <property type="entry name" value="Abhydrolase_1"/>
    <property type="match status" value="1"/>
</dbReference>
<dbReference type="PRINTS" id="PR00412">
    <property type="entry name" value="EPOXHYDRLASE"/>
</dbReference>
<dbReference type="PANTHER" id="PTHR46438:SF12">
    <property type="entry name" value="ALPHA_BETA-HYDROLASES SUPERFAMILY PROTEIN"/>
    <property type="match status" value="1"/>
</dbReference>